<evidence type="ECO:0000256" key="9">
    <source>
        <dbReference type="ARBA" id="ARBA00023163"/>
    </source>
</evidence>
<dbReference type="FunFam" id="3.40.50.2300:FF:000001">
    <property type="entry name" value="DNA-binding response regulator PhoB"/>
    <property type="match status" value="1"/>
</dbReference>
<evidence type="ECO:0000256" key="3">
    <source>
        <dbReference type="ARBA" id="ARBA00022553"/>
    </source>
</evidence>
<keyword evidence="4" id="KW-0902">Two-component regulatory system</keyword>
<gene>
    <name evidence="16" type="ORF">RAK27_06165</name>
</gene>
<keyword evidence="8" id="KW-0010">Activator</keyword>
<feature type="DNA-binding region" description="OmpR/PhoB-type" evidence="13">
    <location>
        <begin position="124"/>
        <end position="221"/>
    </location>
</feature>
<dbReference type="InterPro" id="IPR011006">
    <property type="entry name" value="CheY-like_superfamily"/>
</dbReference>
<dbReference type="InterPro" id="IPR036388">
    <property type="entry name" value="WH-like_DNA-bd_sf"/>
</dbReference>
<dbReference type="Gene3D" id="1.10.10.10">
    <property type="entry name" value="Winged helix-like DNA-binding domain superfamily/Winged helix DNA-binding domain"/>
    <property type="match status" value="1"/>
</dbReference>
<feature type="domain" description="Response regulatory" evidence="14">
    <location>
        <begin position="3"/>
        <end position="116"/>
    </location>
</feature>
<dbReference type="Proteomes" id="UP001290462">
    <property type="component" value="Unassembled WGS sequence"/>
</dbReference>
<dbReference type="InterPro" id="IPR039420">
    <property type="entry name" value="WalR-like"/>
</dbReference>
<dbReference type="CDD" id="cd17574">
    <property type="entry name" value="REC_OmpR"/>
    <property type="match status" value="1"/>
</dbReference>
<evidence type="ECO:0000256" key="4">
    <source>
        <dbReference type="ARBA" id="ARBA00023012"/>
    </source>
</evidence>
<dbReference type="PROSITE" id="PS51755">
    <property type="entry name" value="OMPR_PHOB"/>
    <property type="match status" value="1"/>
</dbReference>
<dbReference type="Pfam" id="PF00486">
    <property type="entry name" value="Trans_reg_C"/>
    <property type="match status" value="1"/>
</dbReference>
<dbReference type="PANTHER" id="PTHR48111:SF49">
    <property type="entry name" value="HEME RESPONSE REGULATOR HSSR"/>
    <property type="match status" value="1"/>
</dbReference>
<dbReference type="EMBL" id="JAVBVO010000003">
    <property type="protein sequence ID" value="MDZ5758242.1"/>
    <property type="molecule type" value="Genomic_DNA"/>
</dbReference>
<feature type="domain" description="OmpR/PhoB-type" evidence="15">
    <location>
        <begin position="124"/>
        <end position="221"/>
    </location>
</feature>
<keyword evidence="6" id="KW-0843">Virulence</keyword>
<comment type="caution">
    <text evidence="16">The sequence shown here is derived from an EMBL/GenBank/DDBJ whole genome shotgun (WGS) entry which is preliminary data.</text>
</comment>
<evidence type="ECO:0000256" key="10">
    <source>
        <dbReference type="ARBA" id="ARBA00037471"/>
    </source>
</evidence>
<comment type="function">
    <text evidence="10">Member of the two-component regulatory system HssS/HssR involved in intracellular heme homeostasis and tempering of staphylococcal virulence. Phosphorylated HssR binds to a direct repeat sequence within hrtAB promoter and activates the expression of hrtAB, an efflux pump, in response to extracellular heme, hemin, hemoglobin or blood.</text>
</comment>
<keyword evidence="2" id="KW-0963">Cytoplasm</keyword>
<evidence type="ECO:0000259" key="14">
    <source>
        <dbReference type="PROSITE" id="PS50110"/>
    </source>
</evidence>
<dbReference type="Pfam" id="PF00072">
    <property type="entry name" value="Response_reg"/>
    <property type="match status" value="1"/>
</dbReference>
<proteinExistence type="predicted"/>
<evidence type="ECO:0000259" key="15">
    <source>
        <dbReference type="PROSITE" id="PS51755"/>
    </source>
</evidence>
<evidence type="ECO:0000256" key="6">
    <source>
        <dbReference type="ARBA" id="ARBA00023026"/>
    </source>
</evidence>
<dbReference type="RefSeq" id="WP_322808716.1">
    <property type="nucleotide sequence ID" value="NZ_JAVBVO010000003.1"/>
</dbReference>
<dbReference type="AlphaFoldDB" id="A0AAW9JP44"/>
<keyword evidence="5" id="KW-0805">Transcription regulation</keyword>
<dbReference type="InterPro" id="IPR001789">
    <property type="entry name" value="Sig_transdc_resp-reg_receiver"/>
</dbReference>
<dbReference type="GO" id="GO:0032993">
    <property type="term" value="C:protein-DNA complex"/>
    <property type="evidence" value="ECO:0007669"/>
    <property type="project" value="TreeGrafter"/>
</dbReference>
<organism evidence="16 17">
    <name type="scientific">Carnobacterium maltaromaticum</name>
    <name type="common">Carnobacterium piscicola</name>
    <dbReference type="NCBI Taxonomy" id="2751"/>
    <lineage>
        <taxon>Bacteria</taxon>
        <taxon>Bacillati</taxon>
        <taxon>Bacillota</taxon>
        <taxon>Bacilli</taxon>
        <taxon>Lactobacillales</taxon>
        <taxon>Carnobacteriaceae</taxon>
        <taxon>Carnobacterium</taxon>
    </lineage>
</organism>
<dbReference type="CDD" id="cd00383">
    <property type="entry name" value="trans_reg_C"/>
    <property type="match status" value="1"/>
</dbReference>
<dbReference type="SMART" id="SM00448">
    <property type="entry name" value="REC"/>
    <property type="match status" value="1"/>
</dbReference>
<keyword evidence="3 12" id="KW-0597">Phosphoprotein</keyword>
<evidence type="ECO:0000256" key="11">
    <source>
        <dbReference type="ARBA" id="ARBA00039976"/>
    </source>
</evidence>
<dbReference type="GO" id="GO:0005829">
    <property type="term" value="C:cytosol"/>
    <property type="evidence" value="ECO:0007669"/>
    <property type="project" value="TreeGrafter"/>
</dbReference>
<keyword evidence="7 13" id="KW-0238">DNA-binding</keyword>
<dbReference type="Gene3D" id="3.40.50.2300">
    <property type="match status" value="1"/>
</dbReference>
<sequence>MKTILVADDDQLIKNMVHFFLTSEGFNVLTASDGDEALEIITKNQIDLAILDVMMPGKTGYQVCQQIRENSSIPVILLTARGEMVDKEVGFQAGTDDYITKPFELKELLFRVNALLRRSQTPNETVIQIGQLKIDSQNYLVTLGKKELYLPLKEFEVLHKLASYPKKTFTRDQLIDSIWGFDYEGNDRTVDVHIKRLREHLTPDSGVKISTIRGLGYRLEVQL</sequence>
<accession>A0AAW9JP44</accession>
<comment type="subcellular location">
    <subcellularLocation>
        <location evidence="1">Cytoplasm</location>
    </subcellularLocation>
</comment>
<dbReference type="GO" id="GO:0000156">
    <property type="term" value="F:phosphorelay response regulator activity"/>
    <property type="evidence" value="ECO:0007669"/>
    <property type="project" value="TreeGrafter"/>
</dbReference>
<dbReference type="PANTHER" id="PTHR48111">
    <property type="entry name" value="REGULATOR OF RPOS"/>
    <property type="match status" value="1"/>
</dbReference>
<dbReference type="InterPro" id="IPR001867">
    <property type="entry name" value="OmpR/PhoB-type_DNA-bd"/>
</dbReference>
<protein>
    <recommendedName>
        <fullName evidence="11">Heme response regulator HssR</fullName>
    </recommendedName>
</protein>
<evidence type="ECO:0000256" key="5">
    <source>
        <dbReference type="ARBA" id="ARBA00023015"/>
    </source>
</evidence>
<keyword evidence="9" id="KW-0804">Transcription</keyword>
<feature type="modified residue" description="4-aspartylphosphate" evidence="12">
    <location>
        <position position="52"/>
    </location>
</feature>
<evidence type="ECO:0000313" key="17">
    <source>
        <dbReference type="Proteomes" id="UP001290462"/>
    </source>
</evidence>
<evidence type="ECO:0000256" key="7">
    <source>
        <dbReference type="ARBA" id="ARBA00023125"/>
    </source>
</evidence>
<dbReference type="SMART" id="SM00862">
    <property type="entry name" value="Trans_reg_C"/>
    <property type="match status" value="1"/>
</dbReference>
<name>A0AAW9JP44_CARML</name>
<evidence type="ECO:0000256" key="13">
    <source>
        <dbReference type="PROSITE-ProRule" id="PRU01091"/>
    </source>
</evidence>
<reference evidence="16" key="1">
    <citation type="submission" date="2023-08" db="EMBL/GenBank/DDBJ databases">
        <title>Genomic characterization of piscicolin 126 produced by Carnobacterium maltaromaticum CM22 strain isolated from salmon (Salmo salar).</title>
        <authorList>
            <person name="Gonzalez-Gragera E."/>
            <person name="Garcia-Lopez J.D."/>
            <person name="Teso-Perez C."/>
            <person name="Gimenez-Hernandez I."/>
            <person name="Peralta-Sanchez J.M."/>
            <person name="Valdivia E."/>
            <person name="Montalban-Lopez M."/>
            <person name="Martin-Platero A.M."/>
            <person name="Banos A."/>
            <person name="Martinez-Bueno M."/>
        </authorList>
    </citation>
    <scope>NUCLEOTIDE SEQUENCE</scope>
    <source>
        <strain evidence="16">CM22</strain>
    </source>
</reference>
<evidence type="ECO:0000256" key="1">
    <source>
        <dbReference type="ARBA" id="ARBA00004496"/>
    </source>
</evidence>
<evidence type="ECO:0000256" key="2">
    <source>
        <dbReference type="ARBA" id="ARBA00022490"/>
    </source>
</evidence>
<evidence type="ECO:0000256" key="12">
    <source>
        <dbReference type="PROSITE-ProRule" id="PRU00169"/>
    </source>
</evidence>
<dbReference type="GO" id="GO:0000976">
    <property type="term" value="F:transcription cis-regulatory region binding"/>
    <property type="evidence" value="ECO:0007669"/>
    <property type="project" value="TreeGrafter"/>
</dbReference>
<evidence type="ECO:0000313" key="16">
    <source>
        <dbReference type="EMBL" id="MDZ5758242.1"/>
    </source>
</evidence>
<dbReference type="PROSITE" id="PS50110">
    <property type="entry name" value="RESPONSE_REGULATORY"/>
    <property type="match status" value="1"/>
</dbReference>
<dbReference type="Gene3D" id="6.10.250.690">
    <property type="match status" value="1"/>
</dbReference>
<dbReference type="SUPFAM" id="SSF52172">
    <property type="entry name" value="CheY-like"/>
    <property type="match status" value="1"/>
</dbReference>
<dbReference type="GO" id="GO:0006355">
    <property type="term" value="P:regulation of DNA-templated transcription"/>
    <property type="evidence" value="ECO:0007669"/>
    <property type="project" value="InterPro"/>
</dbReference>
<evidence type="ECO:0000256" key="8">
    <source>
        <dbReference type="ARBA" id="ARBA00023159"/>
    </source>
</evidence>